<comment type="caution">
    <text evidence="2">The sequence shown here is derived from an EMBL/GenBank/DDBJ whole genome shotgun (WGS) entry which is preliminary data.</text>
</comment>
<dbReference type="Gene3D" id="1.10.260.40">
    <property type="entry name" value="lambda repressor-like DNA-binding domains"/>
    <property type="match status" value="1"/>
</dbReference>
<proteinExistence type="predicted"/>
<dbReference type="SUPFAM" id="SSF47413">
    <property type="entry name" value="lambda repressor-like DNA-binding domains"/>
    <property type="match status" value="1"/>
</dbReference>
<dbReference type="InterPro" id="IPR001387">
    <property type="entry name" value="Cro/C1-type_HTH"/>
</dbReference>
<dbReference type="Proteomes" id="UP000587608">
    <property type="component" value="Unassembled WGS sequence"/>
</dbReference>
<dbReference type="AlphaFoldDB" id="A0A7W2HT65"/>
<dbReference type="InterPro" id="IPR010982">
    <property type="entry name" value="Lambda_DNA-bd_dom_sf"/>
</dbReference>
<organism evidence="2 3">
    <name type="scientific">Streptomyces griseoaurantiacus</name>
    <dbReference type="NCBI Taxonomy" id="68213"/>
    <lineage>
        <taxon>Bacteria</taxon>
        <taxon>Bacillati</taxon>
        <taxon>Actinomycetota</taxon>
        <taxon>Actinomycetes</taxon>
        <taxon>Kitasatosporales</taxon>
        <taxon>Streptomycetaceae</taxon>
        <taxon>Streptomyces</taxon>
        <taxon>Streptomyces aurantiacus group</taxon>
    </lineage>
</organism>
<dbReference type="GO" id="GO:0003677">
    <property type="term" value="F:DNA binding"/>
    <property type="evidence" value="ECO:0007669"/>
    <property type="project" value="InterPro"/>
</dbReference>
<dbReference type="EMBL" id="JACERG010000003">
    <property type="protein sequence ID" value="MBA5220792.1"/>
    <property type="molecule type" value="Genomic_DNA"/>
</dbReference>
<sequence>MPTVPFGHALRLHRVRAGLSLSELSARVHYSSPYLSRVESGERRPNPELARLCDVALGADGALTGLVPAHGLPAPVGRRPPAVPPVAQFPSTTACPVTLPADDDTEDARLISHYALHLAELRRLAQRMSPSAVLGQVGTSVILLDTLGRAAHTSAVRRQYVELLAHYADFAGWMAQEADDEPAAERWIGRTEVLAAEAGATDLADHTLIRRACLALYRRDARGVVEYATEAGRRAPGSPRVRGLAALREAQGLALAGHADACDGALDRAAELLGTAPRPRPPALSVGSEVTPRLPALVGGWCLHDLGRPEEAAERLGSGLLLVPARSQRLRSLFTARLAQSLATCGRLDALVPVVDTLLRDSAGLCSHTVRTELRSLAVSLRRRYARPHMRELHARVTAALHCAGCAPPV</sequence>
<reference evidence="2 3" key="1">
    <citation type="submission" date="2020-07" db="EMBL/GenBank/DDBJ databases">
        <title>Differential regulation of undecylprodigiosin biosynthesis in the yeast-scavenging Streptomyces strain MBK6.</title>
        <authorList>
            <person name="Baral B."/>
            <person name="Siitonen V."/>
            <person name="Laughlin M."/>
            <person name="Yamada K."/>
            <person name="Ilomaeki M."/>
            <person name="Metsae-Ketelae M."/>
            <person name="Niemi J."/>
        </authorList>
    </citation>
    <scope>NUCLEOTIDE SEQUENCE [LARGE SCALE GENOMIC DNA]</scope>
    <source>
        <strain evidence="2 3">MBK6</strain>
    </source>
</reference>
<evidence type="ECO:0000259" key="1">
    <source>
        <dbReference type="PROSITE" id="PS50943"/>
    </source>
</evidence>
<name>A0A7W2HT65_9ACTN</name>
<dbReference type="CDD" id="cd00093">
    <property type="entry name" value="HTH_XRE"/>
    <property type="match status" value="1"/>
</dbReference>
<dbReference type="PROSITE" id="PS50943">
    <property type="entry name" value="HTH_CROC1"/>
    <property type="match status" value="1"/>
</dbReference>
<evidence type="ECO:0000313" key="3">
    <source>
        <dbReference type="Proteomes" id="UP000587608"/>
    </source>
</evidence>
<accession>A0A7W2HT65</accession>
<dbReference type="SMART" id="SM00530">
    <property type="entry name" value="HTH_XRE"/>
    <property type="match status" value="1"/>
</dbReference>
<gene>
    <name evidence="2" type="ORF">H1X69_05070</name>
</gene>
<dbReference type="RefSeq" id="WP_191852023.1">
    <property type="nucleotide sequence ID" value="NZ_JACERG010000003.1"/>
</dbReference>
<dbReference type="Pfam" id="PF13560">
    <property type="entry name" value="HTH_31"/>
    <property type="match status" value="1"/>
</dbReference>
<protein>
    <submittedName>
        <fullName evidence="2">Helix-turn-helix transcriptional regulator</fullName>
    </submittedName>
</protein>
<evidence type="ECO:0000313" key="2">
    <source>
        <dbReference type="EMBL" id="MBA5220792.1"/>
    </source>
</evidence>
<feature type="domain" description="HTH cro/C1-type" evidence="1">
    <location>
        <begin position="10"/>
        <end position="55"/>
    </location>
</feature>